<evidence type="ECO:0000313" key="1">
    <source>
        <dbReference type="EnsemblPlants" id="cds.evm.model.03.1848"/>
    </source>
</evidence>
<sequence length="136" mass="15263">MGGASQSHTIAETLVTTPKWDPVDGGPPKTNDLIELLGVISIALSQLTFPRDSYLWSLSMSDGIYFTSMAEADKFAEEMIVDPTEEPVQEAKSAEPVVAADSSHWEMDWYKNKLCNILILWSYKENTRLKSIFDLF</sequence>
<dbReference type="Gramene" id="evm.model.03.1848">
    <property type="protein sequence ID" value="cds.evm.model.03.1848"/>
    <property type="gene ID" value="evm.TU.03.1848"/>
</dbReference>
<protein>
    <submittedName>
        <fullName evidence="1">Uncharacterized protein</fullName>
    </submittedName>
</protein>
<reference evidence="1" key="1">
    <citation type="submission" date="2018-11" db="EMBL/GenBank/DDBJ databases">
        <authorList>
            <person name="Grassa J C."/>
        </authorList>
    </citation>
    <scope>NUCLEOTIDE SEQUENCE [LARGE SCALE GENOMIC DNA]</scope>
</reference>
<proteinExistence type="predicted"/>
<keyword evidence="2" id="KW-1185">Reference proteome</keyword>
<dbReference type="EnsemblPlants" id="evm.model.03.1848">
    <property type="protein sequence ID" value="cds.evm.model.03.1848"/>
    <property type="gene ID" value="evm.TU.03.1848"/>
</dbReference>
<organism evidence="1 2">
    <name type="scientific">Cannabis sativa</name>
    <name type="common">Hemp</name>
    <name type="synonym">Marijuana</name>
    <dbReference type="NCBI Taxonomy" id="3483"/>
    <lineage>
        <taxon>Eukaryota</taxon>
        <taxon>Viridiplantae</taxon>
        <taxon>Streptophyta</taxon>
        <taxon>Embryophyta</taxon>
        <taxon>Tracheophyta</taxon>
        <taxon>Spermatophyta</taxon>
        <taxon>Magnoliopsida</taxon>
        <taxon>eudicotyledons</taxon>
        <taxon>Gunneridae</taxon>
        <taxon>Pentapetalae</taxon>
        <taxon>rosids</taxon>
        <taxon>fabids</taxon>
        <taxon>Rosales</taxon>
        <taxon>Cannabaceae</taxon>
        <taxon>Cannabis</taxon>
    </lineage>
</organism>
<accession>A0A803P6X1</accession>
<dbReference type="AlphaFoldDB" id="A0A803P6X1"/>
<reference evidence="1" key="2">
    <citation type="submission" date="2021-03" db="UniProtKB">
        <authorList>
            <consortium name="EnsemblPlants"/>
        </authorList>
    </citation>
    <scope>IDENTIFICATION</scope>
</reference>
<evidence type="ECO:0000313" key="2">
    <source>
        <dbReference type="Proteomes" id="UP000596661"/>
    </source>
</evidence>
<dbReference type="EMBL" id="UZAU01000335">
    <property type="status" value="NOT_ANNOTATED_CDS"/>
    <property type="molecule type" value="Genomic_DNA"/>
</dbReference>
<dbReference type="Proteomes" id="UP000596661">
    <property type="component" value="Chromosome 3"/>
</dbReference>
<name>A0A803P6X1_CANSA</name>